<dbReference type="InterPro" id="IPR044946">
    <property type="entry name" value="Restrct_endonuc_typeI_TRD_sf"/>
</dbReference>
<keyword evidence="7" id="KW-1185">Reference proteome</keyword>
<evidence type="ECO:0000256" key="2">
    <source>
        <dbReference type="ARBA" id="ARBA00022747"/>
    </source>
</evidence>
<name>A0ABR8M7J0_9FLAO</name>
<dbReference type="GO" id="GO:0004519">
    <property type="term" value="F:endonuclease activity"/>
    <property type="evidence" value="ECO:0007669"/>
    <property type="project" value="UniProtKB-KW"/>
</dbReference>
<organism evidence="6 7">
    <name type="scientific">Chryseobacterium muglaense</name>
    <dbReference type="NCBI Taxonomy" id="2893752"/>
    <lineage>
        <taxon>Bacteria</taxon>
        <taxon>Pseudomonadati</taxon>
        <taxon>Bacteroidota</taxon>
        <taxon>Flavobacteriia</taxon>
        <taxon>Flavobacteriales</taxon>
        <taxon>Weeksellaceae</taxon>
        <taxon>Chryseobacterium group</taxon>
        <taxon>Chryseobacterium</taxon>
    </lineage>
</organism>
<reference evidence="7" key="1">
    <citation type="submission" date="2023-07" db="EMBL/GenBank/DDBJ databases">
        <title>Description of novel Chryseobacterium sp. strain C-2.</title>
        <authorList>
            <person name="Saticioglu I.B."/>
        </authorList>
    </citation>
    <scope>NUCLEOTIDE SEQUENCE [LARGE SCALE GENOMIC DNA]</scope>
    <source>
        <strain evidence="7">C-2</strain>
    </source>
</reference>
<gene>
    <name evidence="6" type="ORF">IEW27_13560</name>
</gene>
<comment type="caution">
    <text evidence="6">The sequence shown here is derived from an EMBL/GenBank/DDBJ whole genome shotgun (WGS) entry which is preliminary data.</text>
</comment>
<dbReference type="SUPFAM" id="SSF116734">
    <property type="entry name" value="DNA methylase specificity domain"/>
    <property type="match status" value="2"/>
</dbReference>
<dbReference type="InterPro" id="IPR000055">
    <property type="entry name" value="Restrct_endonuc_typeI_TRD"/>
</dbReference>
<dbReference type="RefSeq" id="WP_191180079.1">
    <property type="nucleotide sequence ID" value="NZ_JACXXP010000017.1"/>
</dbReference>
<evidence type="ECO:0000259" key="5">
    <source>
        <dbReference type="Pfam" id="PF01420"/>
    </source>
</evidence>
<dbReference type="CDD" id="cd17521">
    <property type="entry name" value="RMtype1_S_Sau13435ORF2165P_TRD2-CR2_like"/>
    <property type="match status" value="1"/>
</dbReference>
<dbReference type="PANTHER" id="PTHR43140:SF1">
    <property type="entry name" value="TYPE I RESTRICTION ENZYME ECOKI SPECIFICITY SUBUNIT"/>
    <property type="match status" value="1"/>
</dbReference>
<proteinExistence type="inferred from homology"/>
<evidence type="ECO:0000256" key="3">
    <source>
        <dbReference type="ARBA" id="ARBA00023125"/>
    </source>
</evidence>
<dbReference type="PANTHER" id="PTHR43140">
    <property type="entry name" value="TYPE-1 RESTRICTION ENZYME ECOKI SPECIFICITY PROTEIN"/>
    <property type="match status" value="1"/>
</dbReference>
<sequence length="501" mass="57680">MKKQQEQHILPKGWVWTKIEDISLRIHYGYTASATQNNTGIKLLRITDIQDNNVNWENVPFCDIQSNNIEKFELKENDIVFARTGATVGKSFLIPKNIPKAVFASYLIRIYLSKQVDSKYIYYFFQSANYWRQISSKAIGSGQPNVNANSLSNITLPLCSIDEQNKIVLKLEEVLSSLEKSKEQLDLSLSKLNIYKRTVFKSLLESIISSGSFVKRNFENCVVSYDNKRIPLSSSVRKGRSGQYRYYGATGVIDYIDDYIFDGKYLLLGEDGANLLSKVKDLSFIVEGQFWVNNHAHIFQVKENILIEYLNFYFNSLDITEYVTGTAQPKLNQSNLNRIPILIPSIDKQLSIVQEMQRVLSILEETEKVITKSLTQIDLFKQTVLNRAFTGKLLEQDFNNESASILLELIKSEKEEYLIREKEKKNNSIKVKIMPEESKSILEILKESIEPISSKKLWLSSDKKEDIEEFYAELKKHIESGDIIELSRNGKESYLKLVDKS</sequence>
<evidence type="ECO:0000256" key="4">
    <source>
        <dbReference type="SAM" id="Coils"/>
    </source>
</evidence>
<feature type="domain" description="Type I restriction modification DNA specificity" evidence="5">
    <location>
        <begin position="11"/>
        <end position="183"/>
    </location>
</feature>
<accession>A0ABR8M7J0</accession>
<keyword evidence="4" id="KW-0175">Coiled coil</keyword>
<evidence type="ECO:0000313" key="7">
    <source>
        <dbReference type="Proteomes" id="UP000603715"/>
    </source>
</evidence>
<keyword evidence="6" id="KW-0378">Hydrolase</keyword>
<dbReference type="Gene3D" id="3.90.220.20">
    <property type="entry name" value="DNA methylase specificity domains"/>
    <property type="match status" value="2"/>
</dbReference>
<keyword evidence="6" id="KW-0255">Endonuclease</keyword>
<dbReference type="Pfam" id="PF01420">
    <property type="entry name" value="Methylase_S"/>
    <property type="match status" value="2"/>
</dbReference>
<evidence type="ECO:0000313" key="6">
    <source>
        <dbReference type="EMBL" id="MBD3905612.1"/>
    </source>
</evidence>
<dbReference type="Proteomes" id="UP000603715">
    <property type="component" value="Unassembled WGS sequence"/>
</dbReference>
<protein>
    <submittedName>
        <fullName evidence="6">Restriction endonuclease subunit S</fullName>
    </submittedName>
</protein>
<dbReference type="CDD" id="cd17262">
    <property type="entry name" value="RMtype1_S_Aco12261I-TRD2-CR2"/>
    <property type="match status" value="1"/>
</dbReference>
<comment type="similarity">
    <text evidence="1">Belongs to the type-I restriction system S methylase family.</text>
</comment>
<keyword evidence="6" id="KW-0540">Nuclease</keyword>
<keyword evidence="2" id="KW-0680">Restriction system</keyword>
<evidence type="ECO:0000256" key="1">
    <source>
        <dbReference type="ARBA" id="ARBA00010923"/>
    </source>
</evidence>
<dbReference type="InterPro" id="IPR051212">
    <property type="entry name" value="Type-I_RE_S_subunit"/>
</dbReference>
<feature type="domain" description="Type I restriction modification DNA specificity" evidence="5">
    <location>
        <begin position="225"/>
        <end position="368"/>
    </location>
</feature>
<feature type="coiled-coil region" evidence="4">
    <location>
        <begin position="161"/>
        <end position="188"/>
    </location>
</feature>
<dbReference type="EMBL" id="JACXXP010000017">
    <property type="protein sequence ID" value="MBD3905612.1"/>
    <property type="molecule type" value="Genomic_DNA"/>
</dbReference>
<keyword evidence="3" id="KW-0238">DNA-binding</keyword>